<dbReference type="Proteomes" id="UP000176855">
    <property type="component" value="Unassembled WGS sequence"/>
</dbReference>
<name>A0A1G2HNY3_9BACT</name>
<keyword evidence="1" id="KW-0808">Transferase</keyword>
<dbReference type="GO" id="GO:0016779">
    <property type="term" value="F:nucleotidyltransferase activity"/>
    <property type="evidence" value="ECO:0007669"/>
    <property type="project" value="UniProtKB-KW"/>
</dbReference>
<dbReference type="STRING" id="1802202.A2730_03120"/>
<proteinExistence type="predicted"/>
<dbReference type="InterPro" id="IPR029044">
    <property type="entry name" value="Nucleotide-diphossugar_trans"/>
</dbReference>
<dbReference type="InterPro" id="IPR050065">
    <property type="entry name" value="GlmU-like"/>
</dbReference>
<dbReference type="InterPro" id="IPR005835">
    <property type="entry name" value="NTP_transferase_dom"/>
</dbReference>
<comment type="caution">
    <text evidence="4">The sequence shown here is derived from an EMBL/GenBank/DDBJ whole genome shotgun (WGS) entry which is preliminary data.</text>
</comment>
<dbReference type="PANTHER" id="PTHR43584">
    <property type="entry name" value="NUCLEOTIDYL TRANSFERASE"/>
    <property type="match status" value="1"/>
</dbReference>
<accession>A0A1G2HNY3</accession>
<organism evidence="4 5">
    <name type="scientific">Candidatus Staskawiczbacteria bacterium RIFCSPHIGHO2_01_FULL_39_25</name>
    <dbReference type="NCBI Taxonomy" id="1802202"/>
    <lineage>
        <taxon>Bacteria</taxon>
        <taxon>Candidatus Staskawicziibacteriota</taxon>
    </lineage>
</organism>
<feature type="domain" description="Nucleotidyl transferase" evidence="3">
    <location>
        <begin position="5"/>
        <end position="242"/>
    </location>
</feature>
<evidence type="ECO:0000313" key="5">
    <source>
        <dbReference type="Proteomes" id="UP000176855"/>
    </source>
</evidence>
<dbReference type="PANTHER" id="PTHR43584:SF8">
    <property type="entry name" value="N-ACETYLMURAMATE ALPHA-1-PHOSPHATE URIDYLYLTRANSFERASE"/>
    <property type="match status" value="1"/>
</dbReference>
<keyword evidence="2" id="KW-0548">Nucleotidyltransferase</keyword>
<evidence type="ECO:0000313" key="4">
    <source>
        <dbReference type="EMBL" id="OGZ64099.1"/>
    </source>
</evidence>
<sequence>MPIKKVVISAAGQGTRMLELTKDKSKHLITVENKPFLAYLLDNILKAGYKEIIMVVGFREDMIREFLKTYTFDGKAPNIKLVNQFELLGPKEKEYGTACPLKCVKDLVKNENFISLVGDNFYTVEDLKLMNIDDEYTYVAGLEHDHPEKFGVLIKDGEFLKEIIEKPKEFVGNLINTSLYKFTPEVFEKLLLIQKSERGEYEITDVISLLAKERKVKIKRTKNYWMDFGRPEDIEKFSKFIKNGNDSSVSKSTR</sequence>
<evidence type="ECO:0000256" key="2">
    <source>
        <dbReference type="ARBA" id="ARBA00022695"/>
    </source>
</evidence>
<evidence type="ECO:0000259" key="3">
    <source>
        <dbReference type="Pfam" id="PF00483"/>
    </source>
</evidence>
<dbReference type="CDD" id="cd04181">
    <property type="entry name" value="NTP_transferase"/>
    <property type="match status" value="1"/>
</dbReference>
<dbReference type="EMBL" id="MHOO01000008">
    <property type="protein sequence ID" value="OGZ64099.1"/>
    <property type="molecule type" value="Genomic_DNA"/>
</dbReference>
<gene>
    <name evidence="4" type="ORF">A2730_03120</name>
</gene>
<evidence type="ECO:0000256" key="1">
    <source>
        <dbReference type="ARBA" id="ARBA00022679"/>
    </source>
</evidence>
<protein>
    <recommendedName>
        <fullName evidence="3">Nucleotidyl transferase domain-containing protein</fullName>
    </recommendedName>
</protein>
<dbReference type="Pfam" id="PF00483">
    <property type="entry name" value="NTP_transferase"/>
    <property type="match status" value="1"/>
</dbReference>
<dbReference type="AlphaFoldDB" id="A0A1G2HNY3"/>
<dbReference type="Gene3D" id="3.90.550.10">
    <property type="entry name" value="Spore Coat Polysaccharide Biosynthesis Protein SpsA, Chain A"/>
    <property type="match status" value="1"/>
</dbReference>
<dbReference type="SUPFAM" id="SSF53448">
    <property type="entry name" value="Nucleotide-diphospho-sugar transferases"/>
    <property type="match status" value="1"/>
</dbReference>
<reference evidence="4 5" key="1">
    <citation type="journal article" date="2016" name="Nat. Commun.">
        <title>Thousands of microbial genomes shed light on interconnected biogeochemical processes in an aquifer system.</title>
        <authorList>
            <person name="Anantharaman K."/>
            <person name="Brown C.T."/>
            <person name="Hug L.A."/>
            <person name="Sharon I."/>
            <person name="Castelle C.J."/>
            <person name="Probst A.J."/>
            <person name="Thomas B.C."/>
            <person name="Singh A."/>
            <person name="Wilkins M.J."/>
            <person name="Karaoz U."/>
            <person name="Brodie E.L."/>
            <person name="Williams K.H."/>
            <person name="Hubbard S.S."/>
            <person name="Banfield J.F."/>
        </authorList>
    </citation>
    <scope>NUCLEOTIDE SEQUENCE [LARGE SCALE GENOMIC DNA]</scope>
</reference>